<dbReference type="GO" id="GO:0071818">
    <property type="term" value="C:BAT3 complex"/>
    <property type="evidence" value="ECO:0007669"/>
    <property type="project" value="TreeGrafter"/>
</dbReference>
<dbReference type="SUPFAM" id="SSF54236">
    <property type="entry name" value="Ubiquitin-like"/>
    <property type="match status" value="1"/>
</dbReference>
<feature type="compositionally biased region" description="Polar residues" evidence="1">
    <location>
        <begin position="381"/>
        <end position="404"/>
    </location>
</feature>
<dbReference type="Proteomes" id="UP000093000">
    <property type="component" value="Unassembled WGS sequence"/>
</dbReference>
<dbReference type="PROSITE" id="PS50053">
    <property type="entry name" value="UBIQUITIN_2"/>
    <property type="match status" value="1"/>
</dbReference>
<feature type="compositionally biased region" description="Acidic residues" evidence="1">
    <location>
        <begin position="449"/>
        <end position="458"/>
    </location>
</feature>
<evidence type="ECO:0000313" key="4">
    <source>
        <dbReference type="Proteomes" id="UP000093000"/>
    </source>
</evidence>
<feature type="domain" description="Ubiquitin-like" evidence="2">
    <location>
        <begin position="13"/>
        <end position="89"/>
    </location>
</feature>
<dbReference type="PANTHER" id="PTHR15204">
    <property type="entry name" value="LARGE PROLINE-RICH PROTEIN BAG6"/>
    <property type="match status" value="1"/>
</dbReference>
<dbReference type="Pfam" id="PF00240">
    <property type="entry name" value="ubiquitin"/>
    <property type="match status" value="1"/>
</dbReference>
<name>A0A1C7N8N2_9FUNG</name>
<dbReference type="EMBL" id="LUGH01000618">
    <property type="protein sequence ID" value="OBZ83704.1"/>
    <property type="molecule type" value="Genomic_DNA"/>
</dbReference>
<evidence type="ECO:0000256" key="1">
    <source>
        <dbReference type="SAM" id="MobiDB-lite"/>
    </source>
</evidence>
<feature type="region of interest" description="Disordered" evidence="1">
    <location>
        <begin position="87"/>
        <end position="114"/>
    </location>
</feature>
<reference evidence="3 4" key="1">
    <citation type="submission" date="2016-03" db="EMBL/GenBank/DDBJ databases">
        <title>Choanephora cucurbitarum.</title>
        <authorList>
            <person name="Min B."/>
            <person name="Park H."/>
            <person name="Park J.-H."/>
            <person name="Shin H.-D."/>
            <person name="Choi I.-G."/>
        </authorList>
    </citation>
    <scope>NUCLEOTIDE SEQUENCE [LARGE SCALE GENOMIC DNA]</scope>
    <source>
        <strain evidence="3 4">KUS-F28377</strain>
    </source>
</reference>
<feature type="region of interest" description="Disordered" evidence="1">
    <location>
        <begin position="366"/>
        <end position="475"/>
    </location>
</feature>
<dbReference type="GO" id="GO:0051787">
    <property type="term" value="F:misfolded protein binding"/>
    <property type="evidence" value="ECO:0007669"/>
    <property type="project" value="TreeGrafter"/>
</dbReference>
<feature type="compositionally biased region" description="Low complexity" evidence="1">
    <location>
        <begin position="177"/>
        <end position="187"/>
    </location>
</feature>
<dbReference type="PANTHER" id="PTHR15204:SF0">
    <property type="entry name" value="LARGE PROLINE-RICH PROTEIN BAG6"/>
    <property type="match status" value="1"/>
</dbReference>
<dbReference type="OrthoDB" id="419317at2759"/>
<dbReference type="SMART" id="SM00213">
    <property type="entry name" value="UBQ"/>
    <property type="match status" value="1"/>
</dbReference>
<accession>A0A1C7N8N2</accession>
<feature type="compositionally biased region" description="Polar residues" evidence="1">
    <location>
        <begin position="92"/>
        <end position="113"/>
    </location>
</feature>
<sequence>MSSTSAETPIDQIALQIKSLEQRTTSVTISRTASVLDLKQEIKVAFDVDSDRQRLIFQGRVLKDDKHLNDYANLDNGKVVHLVVRPLDAPHNPSNDEPNSGNTQNRQSANMRGTNRIRSFPSISSRFPMMEGYAFITLDSTLSDIGDSQSLLSSVLNGIAGGMHGSGTIPNRTNSDTTSTTTTTTTTQSNINPRTSLSSRTPFPLNLGRASPSDFISSLASASLSDRVASGLPFPPSVEIRLARTLGSMRNVRIMLEDSATNDDVSQFPAPNSTPEQLQEIRNRLRNSGNSQSAQIGMVLNELADLMTEAAPRMRQVAQNLRQENQTTEQERVTNRRVLNMSRIVQGMSLINHFLGSVLASADIDSGNQQRRSSLSSHSSTQNRPSSPVRMSSSLFSRGNTEAIRTSTPVTVRTTRPNPTTNSTTRPLETTPSSSSSSSHSPLKRQLETTEEEEEKEKEDDTKRLRTDKGKDKRD</sequence>
<feature type="compositionally biased region" description="Basic and acidic residues" evidence="1">
    <location>
        <begin position="459"/>
        <end position="475"/>
    </location>
</feature>
<proteinExistence type="predicted"/>
<dbReference type="InterPro" id="IPR029071">
    <property type="entry name" value="Ubiquitin-like_domsf"/>
</dbReference>
<protein>
    <recommendedName>
        <fullName evidence="2">Ubiquitin-like domain-containing protein</fullName>
    </recommendedName>
</protein>
<dbReference type="InterPro" id="IPR000626">
    <property type="entry name" value="Ubiquitin-like_dom"/>
</dbReference>
<keyword evidence="4" id="KW-1185">Reference proteome</keyword>
<evidence type="ECO:0000313" key="3">
    <source>
        <dbReference type="EMBL" id="OBZ83704.1"/>
    </source>
</evidence>
<dbReference type="GO" id="GO:0031593">
    <property type="term" value="F:polyubiquitin modification-dependent protein binding"/>
    <property type="evidence" value="ECO:0007669"/>
    <property type="project" value="TreeGrafter"/>
</dbReference>
<feature type="compositionally biased region" description="Low complexity" evidence="1">
    <location>
        <begin position="405"/>
        <end position="441"/>
    </location>
</feature>
<comment type="caution">
    <text evidence="3">The sequence shown here is derived from an EMBL/GenBank/DDBJ whole genome shotgun (WGS) entry which is preliminary data.</text>
</comment>
<feature type="compositionally biased region" description="Polar residues" evidence="1">
    <location>
        <begin position="188"/>
        <end position="201"/>
    </location>
</feature>
<feature type="region of interest" description="Disordered" evidence="1">
    <location>
        <begin position="164"/>
        <end position="202"/>
    </location>
</feature>
<dbReference type="Gene3D" id="3.10.20.90">
    <property type="entry name" value="Phosphatidylinositol 3-kinase Catalytic Subunit, Chain A, domain 1"/>
    <property type="match status" value="1"/>
</dbReference>
<dbReference type="GO" id="GO:0036503">
    <property type="term" value="P:ERAD pathway"/>
    <property type="evidence" value="ECO:0007669"/>
    <property type="project" value="TreeGrafter"/>
</dbReference>
<dbReference type="STRING" id="101091.A0A1C7N8N2"/>
<gene>
    <name evidence="3" type="ORF">A0J61_08247</name>
</gene>
<evidence type="ECO:0000259" key="2">
    <source>
        <dbReference type="PROSITE" id="PS50053"/>
    </source>
</evidence>
<dbReference type="InParanoid" id="A0A1C7N8N2"/>
<organism evidence="3 4">
    <name type="scientific">Choanephora cucurbitarum</name>
    <dbReference type="NCBI Taxonomy" id="101091"/>
    <lineage>
        <taxon>Eukaryota</taxon>
        <taxon>Fungi</taxon>
        <taxon>Fungi incertae sedis</taxon>
        <taxon>Mucoromycota</taxon>
        <taxon>Mucoromycotina</taxon>
        <taxon>Mucoromycetes</taxon>
        <taxon>Mucorales</taxon>
        <taxon>Mucorineae</taxon>
        <taxon>Choanephoraceae</taxon>
        <taxon>Choanephoroideae</taxon>
        <taxon>Choanephora</taxon>
    </lineage>
</organism>
<dbReference type="AlphaFoldDB" id="A0A1C7N8N2"/>